<name>A0A151MH69_ALLMI</name>
<proteinExistence type="predicted"/>
<evidence type="ECO:0000313" key="2">
    <source>
        <dbReference type="Proteomes" id="UP000050525"/>
    </source>
</evidence>
<comment type="caution">
    <text evidence="1">The sequence shown here is derived from an EMBL/GenBank/DDBJ whole genome shotgun (WGS) entry which is preliminary data.</text>
</comment>
<organism evidence="1 2">
    <name type="scientific">Alligator mississippiensis</name>
    <name type="common">American alligator</name>
    <dbReference type="NCBI Taxonomy" id="8496"/>
    <lineage>
        <taxon>Eukaryota</taxon>
        <taxon>Metazoa</taxon>
        <taxon>Chordata</taxon>
        <taxon>Craniata</taxon>
        <taxon>Vertebrata</taxon>
        <taxon>Euteleostomi</taxon>
        <taxon>Archelosauria</taxon>
        <taxon>Archosauria</taxon>
        <taxon>Crocodylia</taxon>
        <taxon>Alligatoridae</taxon>
        <taxon>Alligatorinae</taxon>
        <taxon>Alligator</taxon>
    </lineage>
</organism>
<sequence length="80" mass="9183">MNLLIWNPATIILRPSTRGALIYRLHIAGVVNWRAPRYHVYAHSHMHAYGRECSQATWRAAPCRAMTNLQTTVVQQQQQG</sequence>
<accession>A0A151MH69</accession>
<dbReference type="EMBL" id="AKHW03006164">
    <property type="protein sequence ID" value="KYO23865.1"/>
    <property type="molecule type" value="Genomic_DNA"/>
</dbReference>
<dbReference type="Proteomes" id="UP000050525">
    <property type="component" value="Unassembled WGS sequence"/>
</dbReference>
<gene>
    <name evidence="1" type="ORF">Y1Q_0015850</name>
</gene>
<dbReference type="AlphaFoldDB" id="A0A151MH69"/>
<evidence type="ECO:0000313" key="1">
    <source>
        <dbReference type="EMBL" id="KYO23865.1"/>
    </source>
</evidence>
<protein>
    <submittedName>
        <fullName evidence="1">Uncharacterized protein</fullName>
    </submittedName>
</protein>
<keyword evidence="2" id="KW-1185">Reference proteome</keyword>
<reference evidence="1 2" key="1">
    <citation type="journal article" date="2012" name="Genome Biol.">
        <title>Sequencing three crocodilian genomes to illuminate the evolution of archosaurs and amniotes.</title>
        <authorList>
            <person name="St John J.A."/>
            <person name="Braun E.L."/>
            <person name="Isberg S.R."/>
            <person name="Miles L.G."/>
            <person name="Chong A.Y."/>
            <person name="Gongora J."/>
            <person name="Dalzell P."/>
            <person name="Moran C."/>
            <person name="Bed'hom B."/>
            <person name="Abzhanov A."/>
            <person name="Burgess S.C."/>
            <person name="Cooksey A.M."/>
            <person name="Castoe T.A."/>
            <person name="Crawford N.G."/>
            <person name="Densmore L.D."/>
            <person name="Drew J.C."/>
            <person name="Edwards S.V."/>
            <person name="Faircloth B.C."/>
            <person name="Fujita M.K."/>
            <person name="Greenwold M.J."/>
            <person name="Hoffmann F.G."/>
            <person name="Howard J.M."/>
            <person name="Iguchi T."/>
            <person name="Janes D.E."/>
            <person name="Khan S.Y."/>
            <person name="Kohno S."/>
            <person name="de Koning A.J."/>
            <person name="Lance S.L."/>
            <person name="McCarthy F.M."/>
            <person name="McCormack J.E."/>
            <person name="Merchant M.E."/>
            <person name="Peterson D.G."/>
            <person name="Pollock D.D."/>
            <person name="Pourmand N."/>
            <person name="Raney B.J."/>
            <person name="Roessler K.A."/>
            <person name="Sanford J.R."/>
            <person name="Sawyer R.H."/>
            <person name="Schmidt C.J."/>
            <person name="Triplett E.W."/>
            <person name="Tuberville T.D."/>
            <person name="Venegas-Anaya M."/>
            <person name="Howard J.T."/>
            <person name="Jarvis E.D."/>
            <person name="Guillette L.J.Jr."/>
            <person name="Glenn T.C."/>
            <person name="Green R.E."/>
            <person name="Ray D.A."/>
        </authorList>
    </citation>
    <scope>NUCLEOTIDE SEQUENCE [LARGE SCALE GENOMIC DNA]</scope>
    <source>
        <strain evidence="1">KSC_2009_1</strain>
    </source>
</reference>